<organism evidence="1 2">
    <name type="scientific">Varunaivibrio sulfuroxidans</name>
    <dbReference type="NCBI Taxonomy" id="1773489"/>
    <lineage>
        <taxon>Bacteria</taxon>
        <taxon>Pseudomonadati</taxon>
        <taxon>Pseudomonadota</taxon>
        <taxon>Alphaproteobacteria</taxon>
        <taxon>Rhodospirillales</taxon>
        <taxon>Magnetovibrionaceae</taxon>
        <taxon>Varunaivibrio</taxon>
    </lineage>
</organism>
<keyword evidence="2" id="KW-1185">Reference proteome</keyword>
<reference evidence="1 2" key="1">
    <citation type="submission" date="2019-03" db="EMBL/GenBank/DDBJ databases">
        <title>Genomic Encyclopedia of Type Strains, Phase IV (KMG-IV): sequencing the most valuable type-strain genomes for metagenomic binning, comparative biology and taxonomic classification.</title>
        <authorList>
            <person name="Goeker M."/>
        </authorList>
    </citation>
    <scope>NUCLEOTIDE SEQUENCE [LARGE SCALE GENOMIC DNA]</scope>
    <source>
        <strain evidence="1 2">DSM 101688</strain>
    </source>
</reference>
<gene>
    <name evidence="1" type="ORF">EDD55_108157</name>
</gene>
<accession>A0A4R3J7L6</accession>
<protein>
    <submittedName>
        <fullName evidence="1">Uncharacterized protein</fullName>
    </submittedName>
</protein>
<name>A0A4R3J7L6_9PROT</name>
<dbReference type="EMBL" id="SLZW01000008">
    <property type="protein sequence ID" value="TCS61355.1"/>
    <property type="molecule type" value="Genomic_DNA"/>
</dbReference>
<evidence type="ECO:0000313" key="1">
    <source>
        <dbReference type="EMBL" id="TCS61355.1"/>
    </source>
</evidence>
<evidence type="ECO:0000313" key="2">
    <source>
        <dbReference type="Proteomes" id="UP000295304"/>
    </source>
</evidence>
<comment type="caution">
    <text evidence="1">The sequence shown here is derived from an EMBL/GenBank/DDBJ whole genome shotgun (WGS) entry which is preliminary data.</text>
</comment>
<dbReference type="AlphaFoldDB" id="A0A4R3J7L6"/>
<sequence length="45" mass="4814">MLMVIAHFVRRFLVYLSAGRSGALSLHSARAHCGGTVSVRIGVLC</sequence>
<proteinExistence type="predicted"/>
<dbReference type="Proteomes" id="UP000295304">
    <property type="component" value="Unassembled WGS sequence"/>
</dbReference>